<keyword evidence="3" id="KW-1185">Reference proteome</keyword>
<dbReference type="Pfam" id="PF13850">
    <property type="entry name" value="ERGIC_N"/>
    <property type="match status" value="1"/>
</dbReference>
<gene>
    <name evidence="2" type="ORF">TELCIR_14605</name>
</gene>
<dbReference type="EMBL" id="KZ350533">
    <property type="protein sequence ID" value="PIO63783.1"/>
    <property type="molecule type" value="Genomic_DNA"/>
</dbReference>
<proteinExistence type="predicted"/>
<feature type="domain" description="Endoplasmic reticulum vesicle transporter N-terminal" evidence="1">
    <location>
        <begin position="23"/>
        <end position="101"/>
    </location>
</feature>
<dbReference type="AlphaFoldDB" id="A0A2G9U0L8"/>
<evidence type="ECO:0000259" key="1">
    <source>
        <dbReference type="Pfam" id="PF13850"/>
    </source>
</evidence>
<organism evidence="2 3">
    <name type="scientific">Teladorsagia circumcincta</name>
    <name type="common">Brown stomach worm</name>
    <name type="synonym">Ostertagia circumcincta</name>
    <dbReference type="NCBI Taxonomy" id="45464"/>
    <lineage>
        <taxon>Eukaryota</taxon>
        <taxon>Metazoa</taxon>
        <taxon>Ecdysozoa</taxon>
        <taxon>Nematoda</taxon>
        <taxon>Chromadorea</taxon>
        <taxon>Rhabditida</taxon>
        <taxon>Rhabditina</taxon>
        <taxon>Rhabditomorpha</taxon>
        <taxon>Strongyloidea</taxon>
        <taxon>Trichostrongylidae</taxon>
        <taxon>Teladorsagia</taxon>
    </lineage>
</organism>
<dbReference type="InterPro" id="IPR039542">
    <property type="entry name" value="Erv_N"/>
</dbReference>
<dbReference type="OrthoDB" id="2382881at2759"/>
<dbReference type="Proteomes" id="UP000230423">
    <property type="component" value="Unassembled WGS sequence"/>
</dbReference>
<accession>A0A2G9U0L8</accession>
<sequence>MNLDTSGLRQRRTGVSKIVEDPDIFEKVVDNVKEEKKVSSGLTSLICSSVIFCLAAGELLHYTSGKKEFEYRFDVDTSMNDMPTLDVDMVVATPCNNLAVSSTMDESSGLFAPLKQTIKKDPTRFELTEEEQLYWTGGGLKVVEVAVFVQAGAGLFTSPSKLVVKAHGHYQPRL</sequence>
<protein>
    <recommendedName>
        <fullName evidence="1">Endoplasmic reticulum vesicle transporter N-terminal domain-containing protein</fullName>
    </recommendedName>
</protein>
<evidence type="ECO:0000313" key="2">
    <source>
        <dbReference type="EMBL" id="PIO63783.1"/>
    </source>
</evidence>
<evidence type="ECO:0000313" key="3">
    <source>
        <dbReference type="Proteomes" id="UP000230423"/>
    </source>
</evidence>
<name>A0A2G9U0L8_TELCI</name>
<reference evidence="2 3" key="1">
    <citation type="submission" date="2015-09" db="EMBL/GenBank/DDBJ databases">
        <title>Draft genome of the parasitic nematode Teladorsagia circumcincta isolate WARC Sus (inbred).</title>
        <authorList>
            <person name="Mitreva M."/>
        </authorList>
    </citation>
    <scope>NUCLEOTIDE SEQUENCE [LARGE SCALE GENOMIC DNA]</scope>
    <source>
        <strain evidence="2 3">S</strain>
    </source>
</reference>